<dbReference type="CDD" id="cd00349">
    <property type="entry name" value="Ribosomal_L11"/>
    <property type="match status" value="1"/>
</dbReference>
<evidence type="ECO:0000256" key="7">
    <source>
        <dbReference type="RuleBase" id="RU003978"/>
    </source>
</evidence>
<comment type="function">
    <text evidence="6">Forms part of the ribosomal stalk which helps the ribosome interact with GTP-bound translation factors.</text>
</comment>
<dbReference type="HAMAP" id="MF_00736">
    <property type="entry name" value="Ribosomal_uL11"/>
    <property type="match status" value="1"/>
</dbReference>
<comment type="caution">
    <text evidence="11">The sequence shown here is derived from an EMBL/GenBank/DDBJ whole genome shotgun (WGS) entry which is preliminary data.</text>
</comment>
<keyword evidence="12" id="KW-1185">Reference proteome</keyword>
<reference evidence="11 12" key="1">
    <citation type="journal article" date="2019" name="Int. J. Syst. Evol. Microbiol.">
        <title>The Global Catalogue of Microorganisms (GCM) 10K type strain sequencing project: providing services to taxonomists for standard genome sequencing and annotation.</title>
        <authorList>
            <consortium name="The Broad Institute Genomics Platform"/>
            <consortium name="The Broad Institute Genome Sequencing Center for Infectious Disease"/>
            <person name="Wu L."/>
            <person name="Ma J."/>
        </authorList>
    </citation>
    <scope>NUCLEOTIDE SEQUENCE [LARGE SCALE GENOMIC DNA]</scope>
    <source>
        <strain evidence="11 12">CGMCC 1.10390</strain>
    </source>
</reference>
<dbReference type="AlphaFoldDB" id="A0ABD6DGH1"/>
<keyword evidence="4 6" id="KW-0689">Ribosomal protein</keyword>
<feature type="region of interest" description="Disordered" evidence="8">
    <location>
        <begin position="1"/>
        <end position="26"/>
    </location>
</feature>
<dbReference type="InterPro" id="IPR036796">
    <property type="entry name" value="Ribosomal_uL11_N_sf"/>
</dbReference>
<dbReference type="InterPro" id="IPR036769">
    <property type="entry name" value="Ribosomal_uL11_C_sf"/>
</dbReference>
<dbReference type="Pfam" id="PF03946">
    <property type="entry name" value="Ribosomal_L11_N"/>
    <property type="match status" value="1"/>
</dbReference>
<evidence type="ECO:0000313" key="11">
    <source>
        <dbReference type="EMBL" id="MFD1645420.1"/>
    </source>
</evidence>
<evidence type="ECO:0000256" key="6">
    <source>
        <dbReference type="HAMAP-Rule" id="MF_00736"/>
    </source>
</evidence>
<organism evidence="11 12">
    <name type="scientific">Haloarchaeobius litoreus</name>
    <dbReference type="NCBI Taxonomy" id="755306"/>
    <lineage>
        <taxon>Archaea</taxon>
        <taxon>Methanobacteriati</taxon>
        <taxon>Methanobacteriota</taxon>
        <taxon>Stenosarchaea group</taxon>
        <taxon>Halobacteria</taxon>
        <taxon>Halobacteriales</taxon>
        <taxon>Halorubellaceae</taxon>
        <taxon>Haloarchaeobius</taxon>
    </lineage>
</organism>
<keyword evidence="3 6" id="KW-0694">RNA-binding</keyword>
<evidence type="ECO:0000256" key="8">
    <source>
        <dbReference type="SAM" id="MobiDB-lite"/>
    </source>
</evidence>
<gene>
    <name evidence="6" type="primary">rpl11</name>
    <name evidence="11" type="ORF">ACFSBL_06980</name>
</gene>
<name>A0ABD6DGH1_9EURY</name>
<keyword evidence="5 6" id="KW-0687">Ribonucleoprotein</keyword>
<dbReference type="InterPro" id="IPR020785">
    <property type="entry name" value="Ribosomal_uL11_CS"/>
</dbReference>
<dbReference type="InterPro" id="IPR020784">
    <property type="entry name" value="Ribosomal_uL11_N"/>
</dbReference>
<accession>A0ABD6DGH1</accession>
<dbReference type="SMART" id="SM00649">
    <property type="entry name" value="RL11"/>
    <property type="match status" value="1"/>
</dbReference>
<dbReference type="PANTHER" id="PTHR11661">
    <property type="entry name" value="60S RIBOSOMAL PROTEIN L12"/>
    <property type="match status" value="1"/>
</dbReference>
<dbReference type="Proteomes" id="UP001597034">
    <property type="component" value="Unassembled WGS sequence"/>
</dbReference>
<evidence type="ECO:0000256" key="5">
    <source>
        <dbReference type="ARBA" id="ARBA00023274"/>
    </source>
</evidence>
<feature type="domain" description="Large ribosomal subunit protein uL11 N-terminal" evidence="10">
    <location>
        <begin position="5"/>
        <end position="62"/>
    </location>
</feature>
<dbReference type="PROSITE" id="PS00359">
    <property type="entry name" value="RIBOSOMAL_L11"/>
    <property type="match status" value="1"/>
</dbReference>
<comment type="subunit">
    <text evidence="6">Part of the ribosomal stalk of the 50S ribosomal subunit. Interacts with L10 and the large rRNA to form the base of the stalk. L10 forms an elongated spine to which L12 dimers bind in a sequential fashion forming a multimeric L10(L12)X complex.</text>
</comment>
<evidence type="ECO:0000256" key="4">
    <source>
        <dbReference type="ARBA" id="ARBA00022980"/>
    </source>
</evidence>
<evidence type="ECO:0000259" key="10">
    <source>
        <dbReference type="Pfam" id="PF03946"/>
    </source>
</evidence>
<feature type="domain" description="Large ribosomal subunit protein uL11 C-terminal" evidence="9">
    <location>
        <begin position="68"/>
        <end position="135"/>
    </location>
</feature>
<dbReference type="GO" id="GO:0070180">
    <property type="term" value="F:large ribosomal subunit rRNA binding"/>
    <property type="evidence" value="ECO:0007669"/>
    <property type="project" value="UniProtKB-UniRule"/>
</dbReference>
<dbReference type="FunFam" id="1.10.10.250:FF:000006">
    <property type="entry name" value="50S ribosomal protein L11"/>
    <property type="match status" value="1"/>
</dbReference>
<dbReference type="InterPro" id="IPR000911">
    <property type="entry name" value="Ribosomal_uL11"/>
</dbReference>
<dbReference type="SUPFAM" id="SSF46906">
    <property type="entry name" value="Ribosomal protein L11, C-terminal domain"/>
    <property type="match status" value="1"/>
</dbReference>
<dbReference type="Gene3D" id="3.30.1550.10">
    <property type="entry name" value="Ribosomal protein L11/L12, N-terminal domain"/>
    <property type="match status" value="1"/>
</dbReference>
<evidence type="ECO:0000256" key="1">
    <source>
        <dbReference type="ARBA" id="ARBA00010537"/>
    </source>
</evidence>
<dbReference type="GO" id="GO:1990904">
    <property type="term" value="C:ribonucleoprotein complex"/>
    <property type="evidence" value="ECO:0007669"/>
    <property type="project" value="UniProtKB-KW"/>
</dbReference>
<proteinExistence type="inferred from homology"/>
<dbReference type="SUPFAM" id="SSF54747">
    <property type="entry name" value="Ribosomal L11/L12e N-terminal domain"/>
    <property type="match status" value="1"/>
</dbReference>
<dbReference type="NCBIfam" id="NF002232">
    <property type="entry name" value="PRK01143.1"/>
    <property type="match status" value="1"/>
</dbReference>
<dbReference type="EMBL" id="JBHUDO010000002">
    <property type="protein sequence ID" value="MFD1645420.1"/>
    <property type="molecule type" value="Genomic_DNA"/>
</dbReference>
<dbReference type="Pfam" id="PF00298">
    <property type="entry name" value="Ribosomal_L11"/>
    <property type="match status" value="1"/>
</dbReference>
<dbReference type="RefSeq" id="WP_256399068.1">
    <property type="nucleotide sequence ID" value="NZ_JANHJR010000001.1"/>
</dbReference>
<dbReference type="GO" id="GO:0006412">
    <property type="term" value="P:translation"/>
    <property type="evidence" value="ECO:0007669"/>
    <property type="project" value="UniProtKB-UniRule"/>
</dbReference>
<evidence type="ECO:0000256" key="3">
    <source>
        <dbReference type="ARBA" id="ARBA00022884"/>
    </source>
</evidence>
<evidence type="ECO:0000256" key="2">
    <source>
        <dbReference type="ARBA" id="ARBA00022730"/>
    </source>
</evidence>
<dbReference type="PANTHER" id="PTHR11661:SF1">
    <property type="entry name" value="LARGE RIBOSOMAL SUBUNIT PROTEIN UL11M"/>
    <property type="match status" value="1"/>
</dbReference>
<protein>
    <recommendedName>
        <fullName evidence="6">Large ribosomal subunit protein uL11</fullName>
    </recommendedName>
</protein>
<dbReference type="GO" id="GO:0005840">
    <property type="term" value="C:ribosome"/>
    <property type="evidence" value="ECO:0007669"/>
    <property type="project" value="UniProtKB-KW"/>
</dbReference>
<evidence type="ECO:0000313" key="12">
    <source>
        <dbReference type="Proteomes" id="UP001597034"/>
    </source>
</evidence>
<sequence>MAGTIEVLVPGGQANPGPPLGPELGPTPVDVQAVVSQINEETAAFDGTEVPVTVEYDDDGSFTIEVGVPPTAELIKDEAGFDTGSGEPQENFVADLTVDQVKQIADQKHPDLLSYDLKNAAKEVVGTCTSLGVTIEGENPREFKQRIDDGEYDDVFAAEASA</sequence>
<dbReference type="InterPro" id="IPR020783">
    <property type="entry name" value="Ribosomal_uL11_C"/>
</dbReference>
<comment type="similarity">
    <text evidence="1 6 7">Belongs to the universal ribosomal protein uL11 family.</text>
</comment>
<evidence type="ECO:0000259" key="9">
    <source>
        <dbReference type="Pfam" id="PF00298"/>
    </source>
</evidence>
<dbReference type="Gene3D" id="1.10.10.250">
    <property type="entry name" value="Ribosomal protein L11, C-terminal domain"/>
    <property type="match status" value="1"/>
</dbReference>
<keyword evidence="2 6" id="KW-0699">rRNA-binding</keyword>